<reference evidence="2" key="1">
    <citation type="submission" date="2016-10" db="EMBL/GenBank/DDBJ databases">
        <authorList>
            <person name="Varghese N."/>
            <person name="Submissions S."/>
        </authorList>
    </citation>
    <scope>NUCLEOTIDE SEQUENCE [LARGE SCALE GENOMIC DNA]</scope>
    <source>
        <strain evidence="2">ATCC 43811</strain>
    </source>
</reference>
<keyword evidence="2" id="KW-1185">Reference proteome</keyword>
<dbReference type="InterPro" id="IPR027417">
    <property type="entry name" value="P-loop_NTPase"/>
</dbReference>
<dbReference type="PANTHER" id="PTHR11669">
    <property type="entry name" value="REPLICATION FACTOR C / DNA POLYMERASE III GAMMA-TAU SUBUNIT"/>
    <property type="match status" value="1"/>
</dbReference>
<dbReference type="Gene3D" id="3.40.50.300">
    <property type="entry name" value="P-loop containing nucleotide triphosphate hydrolases"/>
    <property type="match status" value="1"/>
</dbReference>
<dbReference type="OrthoDB" id="350329at2"/>
<organism evidence="1 2">
    <name type="scientific">Brevinema andersonii</name>
    <dbReference type="NCBI Taxonomy" id="34097"/>
    <lineage>
        <taxon>Bacteria</taxon>
        <taxon>Pseudomonadati</taxon>
        <taxon>Spirochaetota</taxon>
        <taxon>Spirochaetia</taxon>
        <taxon>Brevinematales</taxon>
        <taxon>Brevinemataceae</taxon>
        <taxon>Brevinema</taxon>
    </lineage>
</organism>
<dbReference type="Pfam" id="PF13177">
    <property type="entry name" value="DNA_pol3_delta2"/>
    <property type="match status" value="1"/>
</dbReference>
<dbReference type="SUPFAM" id="SSF52540">
    <property type="entry name" value="P-loop containing nucleoside triphosphate hydrolases"/>
    <property type="match status" value="1"/>
</dbReference>
<dbReference type="EMBL" id="FOKY01000002">
    <property type="protein sequence ID" value="SFB73941.1"/>
    <property type="molecule type" value="Genomic_DNA"/>
</dbReference>
<dbReference type="RefSeq" id="WP_092318267.1">
    <property type="nucleotide sequence ID" value="NZ_FOKY01000002.1"/>
</dbReference>
<evidence type="ECO:0000313" key="2">
    <source>
        <dbReference type="Proteomes" id="UP000240042"/>
    </source>
</evidence>
<evidence type="ECO:0000313" key="1">
    <source>
        <dbReference type="EMBL" id="SFB73941.1"/>
    </source>
</evidence>
<dbReference type="InterPro" id="IPR050238">
    <property type="entry name" value="DNA_Rep/Repair_Clamp_Loader"/>
</dbReference>
<dbReference type="GO" id="GO:0006261">
    <property type="term" value="P:DNA-templated DNA replication"/>
    <property type="evidence" value="ECO:0007669"/>
    <property type="project" value="TreeGrafter"/>
</dbReference>
<name>A0A1I1DG87_BREAD</name>
<dbReference type="Proteomes" id="UP000240042">
    <property type="component" value="Unassembled WGS sequence"/>
</dbReference>
<dbReference type="AlphaFoldDB" id="A0A1I1DG87"/>
<sequence>MFHQKGNTKAISFLKSLAQHDTQSRTILLLGANGWGKFSAALDFAGFVLQENPLYSSNFFYFRNDQFQLKTSFFLKKMPDSSLAWNWLNILQHRLMIAHTLNENLTLPTNIKLNTIKENLQYILTKKIFPDPPLIEKLILTAQALDKKKGIPIDLIREALQFHSIRSYGRISLLGDFHTADETTQNAALKMLEEPPAKHWIILTAANIGSILPTILSRSIVISFKKPLQNDLADLPDNHFFTNSTHDIMNEHFFQTSSLKKALIQEFFEACVINIDKSIQFLLFAEKLEKQKYTQFLIEELELCIRDSLILRQGKLRNKVLLLLKPEYQKLTENLAKGSTAELEELMRKISAIKKQISRSVIKSDTILPNFFLDMGRSIRIFQTR</sequence>
<dbReference type="STRING" id="34097.SAMN02745150_00509"/>
<protein>
    <submittedName>
        <fullName evidence="1">DNA polymerase III, delta subunit</fullName>
    </submittedName>
</protein>
<dbReference type="PANTHER" id="PTHR11669:SF8">
    <property type="entry name" value="DNA POLYMERASE III SUBUNIT DELTA"/>
    <property type="match status" value="1"/>
</dbReference>
<proteinExistence type="predicted"/>
<accession>A0A1I1DG87</accession>
<gene>
    <name evidence="1" type="ORF">SAMN02745150_00509</name>
</gene>